<feature type="domain" description="F-box" evidence="1">
    <location>
        <begin position="44"/>
        <end position="93"/>
    </location>
</feature>
<dbReference type="OrthoDB" id="9858120at2759"/>
<sequence>MGMPRKSSRQIRKYTLTYKSRPHGRSRRPARTIITRSLVTSSPGGFFQRLPSELFDMILDKLSVPEISVFSMASREITTYVVDYISTQAWMNKMIVHNFHHTSSLEHTATVAQYRNLGLLFKRCTLLLPTKERLKYIYSRFSMIPCFMLEQCVVPDCIGFSCHGVFLQTLIAGWDQLECYRVFNFMCATTNLLQKIQTVVTAQPGRRWYQELQLRLFCRLVLLDPCLHQPDCHFWLTQILKPWPIVSQAHLLIILYGPLQPKGTLCWQDLEERGLPHTALWDLAKAILLLYGKQEVRDWTTKSMLAILQELTVIPRPWHGDNVARLLVLCGSKLCYTILASMALNGKLLDVSRLIVYMTLVCEKDGYHMSWVVKLVQEISKAFNTGPEKFFFIQQVEKMFSDITREFFEFSLTGNLEDREGFQNLCILLDSSARFHTEFLQMFLKQQ</sequence>
<name>A0A6P7LGP1_BETSP</name>
<organism evidence="2 3">
    <name type="scientific">Betta splendens</name>
    <name type="common">Siamese fighting fish</name>
    <dbReference type="NCBI Taxonomy" id="158456"/>
    <lineage>
        <taxon>Eukaryota</taxon>
        <taxon>Metazoa</taxon>
        <taxon>Chordata</taxon>
        <taxon>Craniata</taxon>
        <taxon>Vertebrata</taxon>
        <taxon>Euteleostomi</taxon>
        <taxon>Actinopterygii</taxon>
        <taxon>Neopterygii</taxon>
        <taxon>Teleostei</taxon>
        <taxon>Neoteleostei</taxon>
        <taxon>Acanthomorphata</taxon>
        <taxon>Anabantaria</taxon>
        <taxon>Anabantiformes</taxon>
        <taxon>Anabantoidei</taxon>
        <taxon>Osphronemidae</taxon>
        <taxon>Betta</taxon>
    </lineage>
</organism>
<dbReference type="PANTHER" id="PTHR34098">
    <property type="entry name" value="F-BOX ONLY PROTEIN 47"/>
    <property type="match status" value="1"/>
</dbReference>
<accession>A0A6P7LGP1</accession>
<dbReference type="RefSeq" id="XP_028993452.1">
    <property type="nucleotide sequence ID" value="XM_029137619.3"/>
</dbReference>
<evidence type="ECO:0000259" key="1">
    <source>
        <dbReference type="PROSITE" id="PS50181"/>
    </source>
</evidence>
<evidence type="ECO:0000313" key="3">
    <source>
        <dbReference type="RefSeq" id="XP_028993452.1"/>
    </source>
</evidence>
<evidence type="ECO:0000313" key="2">
    <source>
        <dbReference type="Proteomes" id="UP000515150"/>
    </source>
</evidence>
<protein>
    <submittedName>
        <fullName evidence="3">F-box only protein 47-like</fullName>
    </submittedName>
</protein>
<dbReference type="InParanoid" id="A0A6P7LGP1"/>
<dbReference type="GeneID" id="114847658"/>
<dbReference type="Pfam" id="PF24467">
    <property type="entry name" value="ARM_FBXO47"/>
    <property type="match status" value="1"/>
</dbReference>
<dbReference type="AlphaFoldDB" id="A0A6P7LGP1"/>
<dbReference type="InterPro" id="IPR038946">
    <property type="entry name" value="FBXO47"/>
</dbReference>
<dbReference type="InterPro" id="IPR001810">
    <property type="entry name" value="F-box_dom"/>
</dbReference>
<dbReference type="PANTHER" id="PTHR34098:SF1">
    <property type="entry name" value="F-BOX ONLY PROTEIN 47"/>
    <property type="match status" value="1"/>
</dbReference>
<keyword evidence="2" id="KW-1185">Reference proteome</keyword>
<gene>
    <name evidence="3" type="primary">LOC114847658</name>
</gene>
<dbReference type="PROSITE" id="PS50181">
    <property type="entry name" value="FBOX"/>
    <property type="match status" value="1"/>
</dbReference>
<dbReference type="InterPro" id="IPR056622">
    <property type="entry name" value="ARM_FBXO47"/>
</dbReference>
<proteinExistence type="predicted"/>
<reference evidence="3" key="1">
    <citation type="submission" date="2025-08" db="UniProtKB">
        <authorList>
            <consortium name="RefSeq"/>
        </authorList>
    </citation>
    <scope>IDENTIFICATION</scope>
</reference>
<dbReference type="Proteomes" id="UP000515150">
    <property type="component" value="Chromosome 21"/>
</dbReference>
<dbReference type="KEGG" id="bspl:114847658"/>